<evidence type="ECO:0000313" key="2">
    <source>
        <dbReference type="WBParaSite" id="nRc.2.0.1.t41223-RA"/>
    </source>
</evidence>
<dbReference type="AlphaFoldDB" id="A0A915KUG5"/>
<sequence length="87" mass="10059">MIGGKGLLIQRTFDIAINCVLLETFVEMHIRIAGSIPVVFGFKPFQNKVKKPYFGYANPYPDPCLSRRVWVRNPWVDLRFSNTLNSR</sequence>
<proteinExistence type="predicted"/>
<accession>A0A915KUG5</accession>
<name>A0A915KUG5_ROMCU</name>
<reference evidence="2" key="1">
    <citation type="submission" date="2022-11" db="UniProtKB">
        <authorList>
            <consortium name="WormBaseParasite"/>
        </authorList>
    </citation>
    <scope>IDENTIFICATION</scope>
</reference>
<evidence type="ECO:0000313" key="1">
    <source>
        <dbReference type="Proteomes" id="UP000887565"/>
    </source>
</evidence>
<dbReference type="WBParaSite" id="nRc.2.0.1.t41223-RA">
    <property type="protein sequence ID" value="nRc.2.0.1.t41223-RA"/>
    <property type="gene ID" value="nRc.2.0.1.g41223"/>
</dbReference>
<organism evidence="1 2">
    <name type="scientific">Romanomermis culicivorax</name>
    <name type="common">Nematode worm</name>
    <dbReference type="NCBI Taxonomy" id="13658"/>
    <lineage>
        <taxon>Eukaryota</taxon>
        <taxon>Metazoa</taxon>
        <taxon>Ecdysozoa</taxon>
        <taxon>Nematoda</taxon>
        <taxon>Enoplea</taxon>
        <taxon>Dorylaimia</taxon>
        <taxon>Mermithida</taxon>
        <taxon>Mermithoidea</taxon>
        <taxon>Mermithidae</taxon>
        <taxon>Romanomermis</taxon>
    </lineage>
</organism>
<protein>
    <submittedName>
        <fullName evidence="2">Uncharacterized protein</fullName>
    </submittedName>
</protein>
<keyword evidence="1" id="KW-1185">Reference proteome</keyword>
<dbReference type="Proteomes" id="UP000887565">
    <property type="component" value="Unplaced"/>
</dbReference>